<gene>
    <name evidence="3" type="ORF">FLAT13_02273</name>
</gene>
<keyword evidence="1" id="KW-0812">Transmembrane</keyword>
<evidence type="ECO:0000313" key="4">
    <source>
        <dbReference type="Proteomes" id="UP000530060"/>
    </source>
</evidence>
<dbReference type="GO" id="GO:0016301">
    <property type="term" value="F:kinase activity"/>
    <property type="evidence" value="ECO:0007669"/>
    <property type="project" value="UniProtKB-KW"/>
</dbReference>
<proteinExistence type="predicted"/>
<dbReference type="AlphaFoldDB" id="A0A6V6YYP5"/>
<dbReference type="InterPro" id="IPR025698">
    <property type="entry name" value="2TM_dom"/>
</dbReference>
<dbReference type="Proteomes" id="UP000530060">
    <property type="component" value="Unassembled WGS sequence"/>
</dbReference>
<dbReference type="RefSeq" id="WP_180908973.1">
    <property type="nucleotide sequence ID" value="NZ_CAIJDP010000068.1"/>
</dbReference>
<evidence type="ECO:0000313" key="3">
    <source>
        <dbReference type="EMBL" id="CAD0004449.1"/>
    </source>
</evidence>
<keyword evidence="4" id="KW-1185">Reference proteome</keyword>
<dbReference type="Pfam" id="PF13239">
    <property type="entry name" value="2TM"/>
    <property type="match status" value="1"/>
</dbReference>
<keyword evidence="1" id="KW-0472">Membrane</keyword>
<sequence>MGRCRKRFYEEYGQEFENDESFEIAYKQVKRIKGFYSHLKVYLIVNAVIIISNLSRDFSGIKLNEGAFFELHTYSTAVFWGIGLAAHALSVFGRNIFFGDDWEKRKIQEYMSKQPVNKNKWE</sequence>
<accession>A0A6V6YYP5</accession>
<feature type="transmembrane region" description="Helical" evidence="1">
    <location>
        <begin position="35"/>
        <end position="54"/>
    </location>
</feature>
<feature type="transmembrane region" description="Helical" evidence="1">
    <location>
        <begin position="74"/>
        <end position="97"/>
    </location>
</feature>
<keyword evidence="1" id="KW-1133">Transmembrane helix</keyword>
<dbReference type="EMBL" id="CAIJDP010000068">
    <property type="protein sequence ID" value="CAD0004449.1"/>
    <property type="molecule type" value="Genomic_DNA"/>
</dbReference>
<reference evidence="3 4" key="1">
    <citation type="submission" date="2020-06" db="EMBL/GenBank/DDBJ databases">
        <authorList>
            <person name="Criscuolo A."/>
        </authorList>
    </citation>
    <scope>NUCLEOTIDE SEQUENCE [LARGE SCALE GENOMIC DNA]</scope>
    <source>
        <strain evidence="4">CIP 111411</strain>
    </source>
</reference>
<evidence type="ECO:0000256" key="1">
    <source>
        <dbReference type="SAM" id="Phobius"/>
    </source>
</evidence>
<name>A0A6V6YYP5_9FLAO</name>
<protein>
    <submittedName>
        <fullName evidence="3">Histidine kinase</fullName>
    </submittedName>
</protein>
<feature type="domain" description="2TM" evidence="2">
    <location>
        <begin position="25"/>
        <end position="111"/>
    </location>
</feature>
<organism evidence="3 4">
    <name type="scientific">Flavobacterium salmonis</name>
    <dbReference type="NCBI Taxonomy" id="2654844"/>
    <lineage>
        <taxon>Bacteria</taxon>
        <taxon>Pseudomonadati</taxon>
        <taxon>Bacteroidota</taxon>
        <taxon>Flavobacteriia</taxon>
        <taxon>Flavobacteriales</taxon>
        <taxon>Flavobacteriaceae</taxon>
        <taxon>Flavobacterium</taxon>
    </lineage>
</organism>
<evidence type="ECO:0000259" key="2">
    <source>
        <dbReference type="Pfam" id="PF13239"/>
    </source>
</evidence>
<keyword evidence="3" id="KW-0808">Transferase</keyword>
<comment type="caution">
    <text evidence="3">The sequence shown here is derived from an EMBL/GenBank/DDBJ whole genome shotgun (WGS) entry which is preliminary data.</text>
</comment>
<keyword evidence="3" id="KW-0418">Kinase</keyword>